<dbReference type="Proteomes" id="UP000815846">
    <property type="component" value="Unassembled WGS sequence"/>
</dbReference>
<gene>
    <name evidence="14" type="ORF">CWS31_003930</name>
</gene>
<organism evidence="14 15">
    <name type="scientific">Colwellia echini</name>
    <dbReference type="NCBI Taxonomy" id="1982103"/>
    <lineage>
        <taxon>Bacteria</taxon>
        <taxon>Pseudomonadati</taxon>
        <taxon>Pseudomonadota</taxon>
        <taxon>Gammaproteobacteria</taxon>
        <taxon>Alteromonadales</taxon>
        <taxon>Colwelliaceae</taxon>
        <taxon>Colwellia</taxon>
    </lineage>
</organism>
<evidence type="ECO:0000256" key="6">
    <source>
        <dbReference type="ARBA" id="ARBA00022679"/>
    </source>
</evidence>
<evidence type="ECO:0000256" key="1">
    <source>
        <dbReference type="ARBA" id="ARBA00001933"/>
    </source>
</evidence>
<evidence type="ECO:0000256" key="10">
    <source>
        <dbReference type="ARBA" id="ARBA00033381"/>
    </source>
</evidence>
<dbReference type="Gene3D" id="3.90.1150.10">
    <property type="entry name" value="Aspartate Aminotransferase, domain 1"/>
    <property type="match status" value="1"/>
</dbReference>
<evidence type="ECO:0000256" key="9">
    <source>
        <dbReference type="ARBA" id="ARBA00032610"/>
    </source>
</evidence>
<comment type="catalytic activity">
    <reaction evidence="11">
        <text>6-carboxyhexanoyl-[ACP] + L-alanine + H(+) = (8S)-8-amino-7-oxononanoate + holo-[ACP] + CO2</text>
        <dbReference type="Rhea" id="RHEA:42288"/>
        <dbReference type="Rhea" id="RHEA-COMP:9685"/>
        <dbReference type="Rhea" id="RHEA-COMP:9955"/>
        <dbReference type="ChEBI" id="CHEBI:15378"/>
        <dbReference type="ChEBI" id="CHEBI:16526"/>
        <dbReference type="ChEBI" id="CHEBI:57972"/>
        <dbReference type="ChEBI" id="CHEBI:64479"/>
        <dbReference type="ChEBI" id="CHEBI:78846"/>
        <dbReference type="ChEBI" id="CHEBI:149468"/>
        <dbReference type="EC" id="2.3.1.47"/>
    </reaction>
</comment>
<evidence type="ECO:0000256" key="2">
    <source>
        <dbReference type="ARBA" id="ARBA00004746"/>
    </source>
</evidence>
<dbReference type="SUPFAM" id="SSF53383">
    <property type="entry name" value="PLP-dependent transferases"/>
    <property type="match status" value="1"/>
</dbReference>
<evidence type="ECO:0000256" key="7">
    <source>
        <dbReference type="ARBA" id="ARBA00022756"/>
    </source>
</evidence>
<evidence type="ECO:0000256" key="3">
    <source>
        <dbReference type="ARBA" id="ARBA00010008"/>
    </source>
</evidence>
<protein>
    <recommendedName>
        <fullName evidence="5">8-amino-7-oxononanoate synthase</fullName>
        <ecNumber evidence="5">2.3.1.47</ecNumber>
    </recommendedName>
    <alternativeName>
        <fullName evidence="9">7-keto-8-amino-pelargonic acid synthase</fullName>
    </alternativeName>
    <alternativeName>
        <fullName evidence="10">8-amino-7-ketopelargonate synthase</fullName>
    </alternativeName>
</protein>
<keyword evidence="8 12" id="KW-0663">Pyridoxal phosphate</keyword>
<dbReference type="InterPro" id="IPR015422">
    <property type="entry name" value="PyrdxlP-dep_Trfase_small"/>
</dbReference>
<evidence type="ECO:0000256" key="8">
    <source>
        <dbReference type="ARBA" id="ARBA00022898"/>
    </source>
</evidence>
<dbReference type="InterPro" id="IPR050087">
    <property type="entry name" value="AON_synthase_class-II"/>
</dbReference>
<dbReference type="PANTHER" id="PTHR13693:SF100">
    <property type="entry name" value="8-AMINO-7-OXONONANOATE SYNTHASE"/>
    <property type="match status" value="1"/>
</dbReference>
<keyword evidence="15" id="KW-1185">Reference proteome</keyword>
<reference evidence="14 15" key="1">
    <citation type="submission" date="2019-08" db="EMBL/GenBank/DDBJ databases">
        <title>Microbe sample from Colwellia echini.</title>
        <authorList>
            <person name="Christiansen L."/>
            <person name="Pathiraja D."/>
            <person name="Schultz-Johansen M."/>
            <person name="Choi I.-G."/>
            <person name="Stougaard P."/>
        </authorList>
    </citation>
    <scope>NUCLEOTIDE SEQUENCE [LARGE SCALE GENOMIC DNA]</scope>
    <source>
        <strain evidence="14 15">A3</strain>
    </source>
</reference>
<comment type="pathway">
    <text evidence="2">Cofactor biosynthesis; biotin biosynthesis.</text>
</comment>
<proteinExistence type="inferred from homology"/>
<dbReference type="InterPro" id="IPR004839">
    <property type="entry name" value="Aminotransferase_I/II_large"/>
</dbReference>
<dbReference type="InterPro" id="IPR001917">
    <property type="entry name" value="Aminotrans_II_pyridoxalP_BS"/>
</dbReference>
<keyword evidence="7" id="KW-0093">Biotin biosynthesis</keyword>
<dbReference type="Pfam" id="PF00155">
    <property type="entry name" value="Aminotran_1_2"/>
    <property type="match status" value="1"/>
</dbReference>
<evidence type="ECO:0000256" key="4">
    <source>
        <dbReference type="ARBA" id="ARBA00011738"/>
    </source>
</evidence>
<dbReference type="Gene3D" id="3.40.640.10">
    <property type="entry name" value="Type I PLP-dependent aspartate aminotransferase-like (Major domain)"/>
    <property type="match status" value="1"/>
</dbReference>
<comment type="caution">
    <text evidence="14">The sequence shown here is derived from an EMBL/GenBank/DDBJ whole genome shotgun (WGS) entry which is preliminary data.</text>
</comment>
<comment type="cofactor">
    <cofactor evidence="1 12">
        <name>pyridoxal 5'-phosphate</name>
        <dbReference type="ChEBI" id="CHEBI:597326"/>
    </cofactor>
</comment>
<keyword evidence="6" id="KW-0808">Transferase</keyword>
<accession>A0ABY3N0U1</accession>
<comment type="subunit">
    <text evidence="4">Homodimer.</text>
</comment>
<comment type="similarity">
    <text evidence="3">Belongs to the class-II pyridoxal-phosphate-dependent aminotransferase family. BioF subfamily.</text>
</comment>
<dbReference type="InterPro" id="IPR015421">
    <property type="entry name" value="PyrdxlP-dep_Trfase_major"/>
</dbReference>
<name>A0ABY3N0U1_9GAMM</name>
<evidence type="ECO:0000259" key="13">
    <source>
        <dbReference type="Pfam" id="PF00155"/>
    </source>
</evidence>
<evidence type="ECO:0000256" key="11">
    <source>
        <dbReference type="ARBA" id="ARBA00047715"/>
    </source>
</evidence>
<dbReference type="EC" id="2.3.1.47" evidence="5"/>
<feature type="domain" description="Aminotransferase class I/classII large" evidence="13">
    <location>
        <begin position="51"/>
        <end position="387"/>
    </location>
</feature>
<evidence type="ECO:0000256" key="12">
    <source>
        <dbReference type="RuleBase" id="RU003693"/>
    </source>
</evidence>
<dbReference type="InterPro" id="IPR015424">
    <property type="entry name" value="PyrdxlP-dep_Trfase"/>
</dbReference>
<evidence type="ECO:0000313" key="14">
    <source>
        <dbReference type="EMBL" id="TYK66939.1"/>
    </source>
</evidence>
<dbReference type="EMBL" id="PJAI02000002">
    <property type="protein sequence ID" value="TYK66939.1"/>
    <property type="molecule type" value="Genomic_DNA"/>
</dbReference>
<evidence type="ECO:0000313" key="15">
    <source>
        <dbReference type="Proteomes" id="UP000815846"/>
    </source>
</evidence>
<dbReference type="PROSITE" id="PS00599">
    <property type="entry name" value="AA_TRANSFER_CLASS_2"/>
    <property type="match status" value="1"/>
</dbReference>
<evidence type="ECO:0000256" key="5">
    <source>
        <dbReference type="ARBA" id="ARBA00013187"/>
    </source>
</evidence>
<sequence>MAFDFIRSDIAEQKNKSRYRQLICAQTGNYAVKSVINDNENNKIVINGKSYLNFSSNDYLGLNNHPEINKALQQGADRFGTCASSSSLVTGYHYAHQALEAEICQWLNKPKCLLFSSGFGANLAIFNALGKNSDSHFFLDKLSHASMIDGAYQSKATVKRFSHNNIEHLSSLLTNAKISPNKLIASEGVFSMDGCQANVSDLAQVAKVEKSWLYLDDAHSIGVIGNQGEGSNSIANIDITMATFGKALATSGAFLACDENLHEYLVNFSRHYIYSTAISPALAWATKTSILLAQKEQWRREKIKELSALFIDLLDDSIEVIPTQSSIHAIIIGDEEKALAVSDLLKKQGIWLTAIRPPTVAVNSSRLRVTICANHNTQDIKYLAECINKAIV</sequence>
<dbReference type="RefSeq" id="WP_101344402.1">
    <property type="nucleotide sequence ID" value="NZ_PJAI02000002.1"/>
</dbReference>
<dbReference type="PANTHER" id="PTHR13693">
    <property type="entry name" value="CLASS II AMINOTRANSFERASE/8-AMINO-7-OXONONANOATE SYNTHASE"/>
    <property type="match status" value="1"/>
</dbReference>